<reference evidence="1" key="1">
    <citation type="submission" date="2022-03" db="EMBL/GenBank/DDBJ databases">
        <authorList>
            <person name="Tunstrom K."/>
        </authorList>
    </citation>
    <scope>NUCLEOTIDE SEQUENCE</scope>
</reference>
<dbReference type="AlphaFoldDB" id="A0AAU9U6M8"/>
<dbReference type="Proteomes" id="UP001153954">
    <property type="component" value="Unassembled WGS sequence"/>
</dbReference>
<gene>
    <name evidence="1" type="ORF">EEDITHA_LOCUS10936</name>
</gene>
<keyword evidence="2" id="KW-1185">Reference proteome</keyword>
<evidence type="ECO:0000313" key="2">
    <source>
        <dbReference type="Proteomes" id="UP001153954"/>
    </source>
</evidence>
<name>A0AAU9U6M8_EUPED</name>
<proteinExistence type="predicted"/>
<dbReference type="InterPro" id="IPR004244">
    <property type="entry name" value="Transposase_22"/>
</dbReference>
<protein>
    <submittedName>
        <fullName evidence="1">Uncharacterized protein</fullName>
    </submittedName>
</protein>
<sequence length="207" mass="24157">MDFSIEKESPPSYVTFRKGVTDQNILDLRNEFQLFQTDMMATMKQFFDTQNTKISKFIEDFEELKTSIQFVSDKYDDLKFQTEEIRNRVSALETSSKSSQNKDFLLTELENRLDTLELNSRQCNIEVVNIPERRNENESLITILEKIAAAVKHPYTKHDVVSIHRVPQLNPKSGRPKNIIIKFSSRILRDNFLTAARTMKSLTTEQL</sequence>
<dbReference type="PANTHER" id="PTHR11505">
    <property type="entry name" value="L1 TRANSPOSABLE ELEMENT-RELATED"/>
    <property type="match status" value="1"/>
</dbReference>
<evidence type="ECO:0000313" key="1">
    <source>
        <dbReference type="EMBL" id="CAH2095494.1"/>
    </source>
</evidence>
<comment type="caution">
    <text evidence="1">The sequence shown here is derived from an EMBL/GenBank/DDBJ whole genome shotgun (WGS) entry which is preliminary data.</text>
</comment>
<dbReference type="EMBL" id="CAKOGL010000015">
    <property type="protein sequence ID" value="CAH2095494.1"/>
    <property type="molecule type" value="Genomic_DNA"/>
</dbReference>
<accession>A0AAU9U6M8</accession>
<organism evidence="1 2">
    <name type="scientific">Euphydryas editha</name>
    <name type="common">Edith's checkerspot</name>
    <dbReference type="NCBI Taxonomy" id="104508"/>
    <lineage>
        <taxon>Eukaryota</taxon>
        <taxon>Metazoa</taxon>
        <taxon>Ecdysozoa</taxon>
        <taxon>Arthropoda</taxon>
        <taxon>Hexapoda</taxon>
        <taxon>Insecta</taxon>
        <taxon>Pterygota</taxon>
        <taxon>Neoptera</taxon>
        <taxon>Endopterygota</taxon>
        <taxon>Lepidoptera</taxon>
        <taxon>Glossata</taxon>
        <taxon>Ditrysia</taxon>
        <taxon>Papilionoidea</taxon>
        <taxon>Nymphalidae</taxon>
        <taxon>Nymphalinae</taxon>
        <taxon>Euphydryas</taxon>
    </lineage>
</organism>
<dbReference type="Gene3D" id="3.30.70.1820">
    <property type="entry name" value="L1 transposable element, RRM domain"/>
    <property type="match status" value="1"/>
</dbReference>